<proteinExistence type="predicted"/>
<feature type="region of interest" description="Disordered" evidence="1">
    <location>
        <begin position="367"/>
        <end position="491"/>
    </location>
</feature>
<feature type="compositionally biased region" description="Basic and acidic residues" evidence="1">
    <location>
        <begin position="113"/>
        <end position="129"/>
    </location>
</feature>
<feature type="region of interest" description="Disordered" evidence="1">
    <location>
        <begin position="84"/>
        <end position="234"/>
    </location>
</feature>
<feature type="compositionally biased region" description="Basic and acidic residues" evidence="1">
    <location>
        <begin position="398"/>
        <end position="418"/>
    </location>
</feature>
<feature type="compositionally biased region" description="Basic residues" evidence="1">
    <location>
        <begin position="176"/>
        <end position="190"/>
    </location>
</feature>
<feature type="compositionally biased region" description="Polar residues" evidence="1">
    <location>
        <begin position="476"/>
        <end position="488"/>
    </location>
</feature>
<feature type="compositionally biased region" description="Basic and acidic residues" evidence="1">
    <location>
        <begin position="142"/>
        <end position="154"/>
    </location>
</feature>
<reference evidence="2" key="1">
    <citation type="submission" date="2019-12" db="EMBL/GenBank/DDBJ databases">
        <title>Genome sequencing and annotation of Brassica cretica.</title>
        <authorList>
            <person name="Studholme D.J."/>
            <person name="Sarris P.F."/>
        </authorList>
    </citation>
    <scope>NUCLEOTIDE SEQUENCE</scope>
    <source>
        <strain evidence="2">PFS-001/15</strain>
        <tissue evidence="2">Leaf</tissue>
    </source>
</reference>
<feature type="compositionally biased region" description="Acidic residues" evidence="1">
    <location>
        <begin position="322"/>
        <end position="335"/>
    </location>
</feature>
<sequence length="527" mass="59790">MIAHDDCPDPIRPLADRETIRIREPLPLQHLTHVQEGNPESFSEEEGEIDDVAFEKMIEQYTVPEPIMDEEMLNVDDIDDLMEEEQELEQERQTKANNSKMDIQPKKGLLVMKAREGITVDHTHRRSAEEVNYSSRTGLGKAGKDTGPEIERIMPGRRKKILRSPDVKGTAASKKLAIRGRSSPRSKTSRQSRVPAARTSSKVARNEVPIRRTLNDDERRETNPSECGETEDERRIRLKGKMIAHDDCPDPIRPLADRETIRIREPLPLQHLTHVQEGNQEVTEKHLNIRDDTMRDDTTKASKERSKDVENRASPERSPEIPDPESFSEEEDEIDDVAFEKMIEQYTEPEPIMDEEMLNVDDIDDLMEEEQELEQERQTKANNSKMDIQPKKGLLVMKAREGITVDHTHRRSAEEVNHSSRTGLGEAGKDTGPEIERIMPGRRKKIPRSPDVKGTAASKKLAIRGRSSPRSKTSRQSRVPAARTSSKVPRNEVADCLAKAARSRVDPFVSVSVETPAWLAHIAGLIE</sequence>
<evidence type="ECO:0000313" key="3">
    <source>
        <dbReference type="Proteomes" id="UP000712281"/>
    </source>
</evidence>
<name>A0A8S9L1Q1_BRACR</name>
<feature type="compositionally biased region" description="Basic and acidic residues" evidence="1">
    <location>
        <begin position="282"/>
        <end position="320"/>
    </location>
</feature>
<feature type="compositionally biased region" description="Basic and acidic residues" evidence="1">
    <location>
        <begin position="204"/>
        <end position="223"/>
    </location>
</feature>
<feature type="compositionally biased region" description="Basic residues" evidence="1">
    <location>
        <begin position="461"/>
        <end position="475"/>
    </location>
</feature>
<accession>A0A8S9L1Q1</accession>
<evidence type="ECO:0000256" key="1">
    <source>
        <dbReference type="SAM" id="MobiDB-lite"/>
    </source>
</evidence>
<dbReference type="EMBL" id="QGKW02000717">
    <property type="protein sequence ID" value="KAF2600011.1"/>
    <property type="molecule type" value="Genomic_DNA"/>
</dbReference>
<dbReference type="AlphaFoldDB" id="A0A8S9L1Q1"/>
<organism evidence="2 3">
    <name type="scientific">Brassica cretica</name>
    <name type="common">Mustard</name>
    <dbReference type="NCBI Taxonomy" id="69181"/>
    <lineage>
        <taxon>Eukaryota</taxon>
        <taxon>Viridiplantae</taxon>
        <taxon>Streptophyta</taxon>
        <taxon>Embryophyta</taxon>
        <taxon>Tracheophyta</taxon>
        <taxon>Spermatophyta</taxon>
        <taxon>Magnoliopsida</taxon>
        <taxon>eudicotyledons</taxon>
        <taxon>Gunneridae</taxon>
        <taxon>Pentapetalae</taxon>
        <taxon>rosids</taxon>
        <taxon>malvids</taxon>
        <taxon>Brassicales</taxon>
        <taxon>Brassicaceae</taxon>
        <taxon>Brassiceae</taxon>
        <taxon>Brassica</taxon>
    </lineage>
</organism>
<feature type="compositionally biased region" description="Polar residues" evidence="1">
    <location>
        <begin position="191"/>
        <end position="203"/>
    </location>
</feature>
<feature type="region of interest" description="Disordered" evidence="1">
    <location>
        <begin position="265"/>
        <end position="335"/>
    </location>
</feature>
<protein>
    <submittedName>
        <fullName evidence="2">Uncharacterized protein</fullName>
    </submittedName>
</protein>
<gene>
    <name evidence="2" type="ORF">F2Q68_00011275</name>
</gene>
<evidence type="ECO:0000313" key="2">
    <source>
        <dbReference type="EMBL" id="KAF2600011.1"/>
    </source>
</evidence>
<feature type="compositionally biased region" description="Basic and acidic residues" evidence="1">
    <location>
        <begin position="427"/>
        <end position="439"/>
    </location>
</feature>
<dbReference type="Proteomes" id="UP000712281">
    <property type="component" value="Unassembled WGS sequence"/>
</dbReference>
<comment type="caution">
    <text evidence="2">The sequence shown here is derived from an EMBL/GenBank/DDBJ whole genome shotgun (WGS) entry which is preliminary data.</text>
</comment>